<dbReference type="EMBL" id="UZAN01059150">
    <property type="protein sequence ID" value="VDP92256.1"/>
    <property type="molecule type" value="Genomic_DNA"/>
</dbReference>
<proteinExistence type="predicted"/>
<evidence type="ECO:0000313" key="4">
    <source>
        <dbReference type="WBParaSite" id="ECPE_0001502501-mRNA-1"/>
    </source>
</evidence>
<gene>
    <name evidence="2" type="ORF">ECPE_LOCUS14984</name>
</gene>
<protein>
    <submittedName>
        <fullName evidence="4">DDE_Tnp_1_7 domain-containing protein</fullName>
    </submittedName>
</protein>
<reference evidence="2 3" key="2">
    <citation type="submission" date="2018-11" db="EMBL/GenBank/DDBJ databases">
        <authorList>
            <consortium name="Pathogen Informatics"/>
        </authorList>
    </citation>
    <scope>NUCLEOTIDE SEQUENCE [LARGE SCALE GENOMIC DNA]</scope>
    <source>
        <strain evidence="2 3">Egypt</strain>
    </source>
</reference>
<keyword evidence="3" id="KW-1185">Reference proteome</keyword>
<dbReference type="OrthoDB" id="9974792at2759"/>
<feature type="region of interest" description="Disordered" evidence="1">
    <location>
        <begin position="96"/>
        <end position="150"/>
    </location>
</feature>
<dbReference type="WBParaSite" id="ECPE_0001502501-mRNA-1">
    <property type="protein sequence ID" value="ECPE_0001502501-mRNA-1"/>
    <property type="gene ID" value="ECPE_0001502501"/>
</dbReference>
<sequence>MEESNTSPLLRKRRFLPVIAFKCFVNHYDITALHIRSFCLRKIGWYVREYQFVESEDIFLLNRTLSLVAKFLEANPIKPPSTETPPPERRYSTVLRGSLEDEPPRSPESTDSDDPIYTESSNQGQNLVDIVEDDDDDGDVQDAPDAEEQRMSSYLGIVSGDPDAEATLKLILKLQEREMYGISSDSSTDEVSPGGWIVLM</sequence>
<name>A0A183B700_9TREM</name>
<evidence type="ECO:0000256" key="1">
    <source>
        <dbReference type="SAM" id="MobiDB-lite"/>
    </source>
</evidence>
<organism evidence="4">
    <name type="scientific">Echinostoma caproni</name>
    <dbReference type="NCBI Taxonomy" id="27848"/>
    <lineage>
        <taxon>Eukaryota</taxon>
        <taxon>Metazoa</taxon>
        <taxon>Spiralia</taxon>
        <taxon>Lophotrochozoa</taxon>
        <taxon>Platyhelminthes</taxon>
        <taxon>Trematoda</taxon>
        <taxon>Digenea</taxon>
        <taxon>Plagiorchiida</taxon>
        <taxon>Echinostomata</taxon>
        <taxon>Echinostomatoidea</taxon>
        <taxon>Echinostomatidae</taxon>
        <taxon>Echinostoma</taxon>
    </lineage>
</organism>
<accession>A0A183B700</accession>
<feature type="compositionally biased region" description="Acidic residues" evidence="1">
    <location>
        <begin position="130"/>
        <end position="146"/>
    </location>
</feature>
<dbReference type="Proteomes" id="UP000272942">
    <property type="component" value="Unassembled WGS sequence"/>
</dbReference>
<evidence type="ECO:0000313" key="2">
    <source>
        <dbReference type="EMBL" id="VDP92256.1"/>
    </source>
</evidence>
<dbReference type="AlphaFoldDB" id="A0A183B700"/>
<evidence type="ECO:0000313" key="3">
    <source>
        <dbReference type="Proteomes" id="UP000272942"/>
    </source>
</evidence>
<reference evidence="4" key="1">
    <citation type="submission" date="2016-06" db="UniProtKB">
        <authorList>
            <consortium name="WormBaseParasite"/>
        </authorList>
    </citation>
    <scope>IDENTIFICATION</scope>
</reference>